<evidence type="ECO:0000256" key="1">
    <source>
        <dbReference type="SAM" id="SignalP"/>
    </source>
</evidence>
<dbReference type="PaxDb" id="65489-OBART08G24100.1"/>
<dbReference type="Gramene" id="OBART08G24100.1">
    <property type="protein sequence ID" value="OBART08G24100.1"/>
    <property type="gene ID" value="OBART08G24100"/>
</dbReference>
<dbReference type="AlphaFoldDB" id="A0A0D3H3D3"/>
<feature type="chain" id="PRO_5002273049" evidence="1">
    <location>
        <begin position="17"/>
        <end position="72"/>
    </location>
</feature>
<reference evidence="2" key="2">
    <citation type="submission" date="2015-03" db="UniProtKB">
        <authorList>
            <consortium name="EnsemblPlants"/>
        </authorList>
    </citation>
    <scope>IDENTIFICATION</scope>
</reference>
<feature type="signal peptide" evidence="1">
    <location>
        <begin position="1"/>
        <end position="16"/>
    </location>
</feature>
<name>A0A0D3H3D3_9ORYZ</name>
<dbReference type="Proteomes" id="UP000026960">
    <property type="component" value="Chromosome 8"/>
</dbReference>
<evidence type="ECO:0000313" key="3">
    <source>
        <dbReference type="Proteomes" id="UP000026960"/>
    </source>
</evidence>
<accession>A0A0D3H3D3</accession>
<dbReference type="HOGENOM" id="CLU_2726183_0_0_1"/>
<keyword evidence="1" id="KW-0732">Signal</keyword>
<protein>
    <submittedName>
        <fullName evidence="2">Uncharacterized protein</fullName>
    </submittedName>
</protein>
<proteinExistence type="predicted"/>
<reference evidence="2" key="1">
    <citation type="journal article" date="2009" name="Rice">
        <title>De Novo Next Generation Sequencing of Plant Genomes.</title>
        <authorList>
            <person name="Rounsley S."/>
            <person name="Marri P.R."/>
            <person name="Yu Y."/>
            <person name="He R."/>
            <person name="Sisneros N."/>
            <person name="Goicoechea J.L."/>
            <person name="Lee S.J."/>
            <person name="Angelova A."/>
            <person name="Kudrna D."/>
            <person name="Luo M."/>
            <person name="Affourtit J."/>
            <person name="Desany B."/>
            <person name="Knight J."/>
            <person name="Niazi F."/>
            <person name="Egholm M."/>
            <person name="Wing R.A."/>
        </authorList>
    </citation>
    <scope>NUCLEOTIDE SEQUENCE [LARGE SCALE GENOMIC DNA]</scope>
    <source>
        <strain evidence="2">cv. IRGC 105608</strain>
    </source>
</reference>
<keyword evidence="3" id="KW-1185">Reference proteome</keyword>
<organism evidence="2">
    <name type="scientific">Oryza barthii</name>
    <dbReference type="NCBI Taxonomy" id="65489"/>
    <lineage>
        <taxon>Eukaryota</taxon>
        <taxon>Viridiplantae</taxon>
        <taxon>Streptophyta</taxon>
        <taxon>Embryophyta</taxon>
        <taxon>Tracheophyta</taxon>
        <taxon>Spermatophyta</taxon>
        <taxon>Magnoliopsida</taxon>
        <taxon>Liliopsida</taxon>
        <taxon>Poales</taxon>
        <taxon>Poaceae</taxon>
        <taxon>BOP clade</taxon>
        <taxon>Oryzoideae</taxon>
        <taxon>Oryzeae</taxon>
        <taxon>Oryzinae</taxon>
        <taxon>Oryza</taxon>
    </lineage>
</organism>
<evidence type="ECO:0000313" key="2">
    <source>
        <dbReference type="EnsemblPlants" id="OBART08G24100.1"/>
    </source>
</evidence>
<sequence length="72" mass="7288">MVAALAAALFVCTVIGSSPALAPPSRRGQGRQRRPGRLPLVGACCSPLLTPPTERGRLPPAAACRSPPVAAC</sequence>
<dbReference type="EnsemblPlants" id="OBART08G24100.1">
    <property type="protein sequence ID" value="OBART08G24100.1"/>
    <property type="gene ID" value="OBART08G24100"/>
</dbReference>